<evidence type="ECO:0000313" key="2">
    <source>
        <dbReference type="Proteomes" id="UP000436088"/>
    </source>
</evidence>
<accession>A0A6A3D112</accession>
<dbReference type="AlphaFoldDB" id="A0A6A3D112"/>
<evidence type="ECO:0000313" key="1">
    <source>
        <dbReference type="EMBL" id="KAE8735270.1"/>
    </source>
</evidence>
<comment type="caution">
    <text evidence="1">The sequence shown here is derived from an EMBL/GenBank/DDBJ whole genome shotgun (WGS) entry which is preliminary data.</text>
</comment>
<dbReference type="Gene3D" id="1.10.150.20">
    <property type="entry name" value="5' to 3' exonuclease, C-terminal subdomain"/>
    <property type="match status" value="1"/>
</dbReference>
<dbReference type="Proteomes" id="UP000436088">
    <property type="component" value="Unassembled WGS sequence"/>
</dbReference>
<dbReference type="EMBL" id="VEPZ02000032">
    <property type="protein sequence ID" value="KAE8735270.1"/>
    <property type="molecule type" value="Genomic_DNA"/>
</dbReference>
<gene>
    <name evidence="1" type="ORF">F3Y22_tig00000340pilonHSYRG00145</name>
</gene>
<organism evidence="1 2">
    <name type="scientific">Hibiscus syriacus</name>
    <name type="common">Rose of Sharon</name>
    <dbReference type="NCBI Taxonomy" id="106335"/>
    <lineage>
        <taxon>Eukaryota</taxon>
        <taxon>Viridiplantae</taxon>
        <taxon>Streptophyta</taxon>
        <taxon>Embryophyta</taxon>
        <taxon>Tracheophyta</taxon>
        <taxon>Spermatophyta</taxon>
        <taxon>Magnoliopsida</taxon>
        <taxon>eudicotyledons</taxon>
        <taxon>Gunneridae</taxon>
        <taxon>Pentapetalae</taxon>
        <taxon>rosids</taxon>
        <taxon>malvids</taxon>
        <taxon>Malvales</taxon>
        <taxon>Malvaceae</taxon>
        <taxon>Malvoideae</taxon>
        <taxon>Hibiscus</taxon>
    </lineage>
</organism>
<sequence length="68" mass="7777">MEQQRNAKMVQQQQEESEEIHHGLFPVEQLQASGIAALGVNKLKDGAFSRLNLLLIPQERYSSDQRNQ</sequence>
<name>A0A6A3D112_HIBSY</name>
<protein>
    <submittedName>
        <fullName evidence="1">Uncharacterized protein</fullName>
    </submittedName>
</protein>
<reference evidence="1" key="1">
    <citation type="submission" date="2019-09" db="EMBL/GenBank/DDBJ databases">
        <title>Draft genome information of white flower Hibiscus syriacus.</title>
        <authorList>
            <person name="Kim Y.-M."/>
        </authorList>
    </citation>
    <scope>NUCLEOTIDE SEQUENCE [LARGE SCALE GENOMIC DNA]</scope>
    <source>
        <strain evidence="1">YM2019G1</strain>
    </source>
</reference>
<keyword evidence="2" id="KW-1185">Reference proteome</keyword>
<proteinExistence type="predicted"/>